<feature type="chain" id="PRO_5002061568" evidence="1">
    <location>
        <begin position="21"/>
        <end position="61"/>
    </location>
</feature>
<evidence type="ECO:0000313" key="2">
    <source>
        <dbReference type="EMBL" id="JAD89095.1"/>
    </source>
</evidence>
<feature type="signal peptide" evidence="1">
    <location>
        <begin position="1"/>
        <end position="20"/>
    </location>
</feature>
<evidence type="ECO:0000256" key="1">
    <source>
        <dbReference type="SAM" id="SignalP"/>
    </source>
</evidence>
<protein>
    <submittedName>
        <fullName evidence="2">Uncharacterized protein</fullName>
    </submittedName>
</protein>
<reference evidence="2" key="2">
    <citation type="journal article" date="2015" name="Data Brief">
        <title>Shoot transcriptome of the giant reed, Arundo donax.</title>
        <authorList>
            <person name="Barrero R.A."/>
            <person name="Guerrero F.D."/>
            <person name="Moolhuijzen P."/>
            <person name="Goolsby J.A."/>
            <person name="Tidwell J."/>
            <person name="Bellgard S.E."/>
            <person name="Bellgard M.I."/>
        </authorList>
    </citation>
    <scope>NUCLEOTIDE SEQUENCE</scope>
    <source>
        <tissue evidence="2">Shoot tissue taken approximately 20 cm above the soil surface</tissue>
    </source>
</reference>
<name>A0A0A9DTZ5_ARUDO</name>
<organism evidence="2">
    <name type="scientific">Arundo donax</name>
    <name type="common">Giant reed</name>
    <name type="synonym">Donax arundinaceus</name>
    <dbReference type="NCBI Taxonomy" id="35708"/>
    <lineage>
        <taxon>Eukaryota</taxon>
        <taxon>Viridiplantae</taxon>
        <taxon>Streptophyta</taxon>
        <taxon>Embryophyta</taxon>
        <taxon>Tracheophyta</taxon>
        <taxon>Spermatophyta</taxon>
        <taxon>Magnoliopsida</taxon>
        <taxon>Liliopsida</taxon>
        <taxon>Poales</taxon>
        <taxon>Poaceae</taxon>
        <taxon>PACMAD clade</taxon>
        <taxon>Arundinoideae</taxon>
        <taxon>Arundineae</taxon>
        <taxon>Arundo</taxon>
    </lineage>
</organism>
<sequence>MTCFCEVLALLFFCCKIVLSLTQCYCEFWMLKMQKAGKVCDIRMSKHCDQRVKWPHICLQC</sequence>
<dbReference type="AlphaFoldDB" id="A0A0A9DTZ5"/>
<accession>A0A0A9DTZ5</accession>
<reference evidence="2" key="1">
    <citation type="submission" date="2014-09" db="EMBL/GenBank/DDBJ databases">
        <authorList>
            <person name="Magalhaes I.L.F."/>
            <person name="Oliveira U."/>
            <person name="Santos F.R."/>
            <person name="Vidigal T.H.D.A."/>
            <person name="Brescovit A.D."/>
            <person name="Santos A.J."/>
        </authorList>
    </citation>
    <scope>NUCLEOTIDE SEQUENCE</scope>
    <source>
        <tissue evidence="2">Shoot tissue taken approximately 20 cm above the soil surface</tissue>
    </source>
</reference>
<dbReference type="EMBL" id="GBRH01208800">
    <property type="protein sequence ID" value="JAD89095.1"/>
    <property type="molecule type" value="Transcribed_RNA"/>
</dbReference>
<proteinExistence type="predicted"/>
<keyword evidence="1" id="KW-0732">Signal</keyword>